<dbReference type="Proteomes" id="UP000238634">
    <property type="component" value="Unassembled WGS sequence"/>
</dbReference>
<dbReference type="STRING" id="1920490.GCA_001895925_04274"/>
<gene>
    <name evidence="2" type="ORF">C7B65_17100</name>
</gene>
<dbReference type="EMBL" id="PVWG01000022">
    <property type="protein sequence ID" value="PSB17914.1"/>
    <property type="molecule type" value="Genomic_DNA"/>
</dbReference>
<dbReference type="AlphaFoldDB" id="A0A2T1DBT3"/>
<feature type="signal peptide" evidence="1">
    <location>
        <begin position="1"/>
        <end position="26"/>
    </location>
</feature>
<evidence type="ECO:0000313" key="2">
    <source>
        <dbReference type="EMBL" id="PSB17914.1"/>
    </source>
</evidence>
<evidence type="ECO:0000256" key="1">
    <source>
        <dbReference type="SAM" id="SignalP"/>
    </source>
</evidence>
<accession>A0A2T1DBT3</accession>
<evidence type="ECO:0000313" key="3">
    <source>
        <dbReference type="Proteomes" id="UP000238634"/>
    </source>
</evidence>
<comment type="caution">
    <text evidence="2">The sequence shown here is derived from an EMBL/GenBank/DDBJ whole genome shotgun (WGS) entry which is preliminary data.</text>
</comment>
<sequence length="107" mass="12267">MIGVKTTLLTLLTLASLLAFPRTALADFMANSGSGGYYDKNTSQSYRYEYEVWANNNNTAYTLKVWDSQNYPNGSPYRSSSFESARQALDYFDCHYAQKQDICRQMR</sequence>
<reference evidence="2 3" key="1">
    <citation type="submission" date="2018-02" db="EMBL/GenBank/DDBJ databases">
        <authorList>
            <person name="Cohen D.B."/>
            <person name="Kent A.D."/>
        </authorList>
    </citation>
    <scope>NUCLEOTIDE SEQUENCE [LARGE SCALE GENOMIC DNA]</scope>
    <source>
        <strain evidence="2 3">ULC007</strain>
    </source>
</reference>
<organism evidence="2 3">
    <name type="scientific">Phormidesmis priestleyi ULC007</name>
    <dbReference type="NCBI Taxonomy" id="1920490"/>
    <lineage>
        <taxon>Bacteria</taxon>
        <taxon>Bacillati</taxon>
        <taxon>Cyanobacteriota</taxon>
        <taxon>Cyanophyceae</taxon>
        <taxon>Leptolyngbyales</taxon>
        <taxon>Leptolyngbyaceae</taxon>
        <taxon>Phormidesmis</taxon>
    </lineage>
</organism>
<keyword evidence="1" id="KW-0732">Signal</keyword>
<proteinExistence type="predicted"/>
<reference evidence="2 3" key="2">
    <citation type="submission" date="2018-03" db="EMBL/GenBank/DDBJ databases">
        <title>The ancient ancestry and fast evolution of plastids.</title>
        <authorList>
            <person name="Moore K.R."/>
            <person name="Magnabosco C."/>
            <person name="Momper L."/>
            <person name="Gold D.A."/>
            <person name="Bosak T."/>
            <person name="Fournier G.P."/>
        </authorList>
    </citation>
    <scope>NUCLEOTIDE SEQUENCE [LARGE SCALE GENOMIC DNA]</scope>
    <source>
        <strain evidence="2 3">ULC007</strain>
    </source>
</reference>
<protein>
    <submittedName>
        <fullName evidence="2">Uncharacterized protein</fullName>
    </submittedName>
</protein>
<feature type="chain" id="PRO_5015406164" evidence="1">
    <location>
        <begin position="27"/>
        <end position="107"/>
    </location>
</feature>
<keyword evidence="3" id="KW-1185">Reference proteome</keyword>
<name>A0A2T1DBT3_9CYAN</name>